<feature type="region of interest" description="Disordered" evidence="1">
    <location>
        <begin position="71"/>
        <end position="107"/>
    </location>
</feature>
<dbReference type="EMBL" id="JAOL01000090">
    <property type="protein sequence ID" value="EUA91377.1"/>
    <property type="molecule type" value="Genomic_DNA"/>
</dbReference>
<keyword evidence="3" id="KW-1185">Reference proteome</keyword>
<proteinExistence type="predicted"/>
<sequence>MKLPGVAPPRISASSRAAVAESADNPGVSITSAVAAQRALELPAPMGIATGEAGLRDGDYVGAVLNRAARVLNPRPAPPQPSPRRRNITHRSQNLRRPSPRVPADRS</sequence>
<dbReference type="Proteomes" id="UP000020681">
    <property type="component" value="Unassembled WGS sequence"/>
</dbReference>
<evidence type="ECO:0000313" key="2">
    <source>
        <dbReference type="EMBL" id="EUA91377.1"/>
    </source>
</evidence>
<gene>
    <name evidence="2" type="ORF">I551_2158</name>
</gene>
<comment type="caution">
    <text evidence="2">The sequence shown here is derived from an EMBL/GenBank/DDBJ whole genome shotgun (WGS) entry which is preliminary data.</text>
</comment>
<name>A0ABP3AMJ2_MYCUL</name>
<reference evidence="2 3" key="1">
    <citation type="submission" date="2014-01" db="EMBL/GenBank/DDBJ databases">
        <authorList>
            <person name="Dobos K."/>
            <person name="Lenaerts A."/>
            <person name="Ordway D."/>
            <person name="DeGroote M.A."/>
            <person name="Parker T."/>
            <person name="Sizemore C."/>
            <person name="Tallon L.J."/>
            <person name="Sadzewicz L.K."/>
            <person name="Sengamalay N."/>
            <person name="Fraser C.M."/>
            <person name="Hine E."/>
            <person name="Shefchek K.A."/>
            <person name="Das S.P."/>
            <person name="Tettelin H."/>
        </authorList>
    </citation>
    <scope>NUCLEOTIDE SEQUENCE [LARGE SCALE GENOMIC DNA]</scope>
    <source>
        <strain evidence="2 3">Harvey</strain>
    </source>
</reference>
<organism evidence="2 3">
    <name type="scientific">Mycobacterium ulcerans str. Harvey</name>
    <dbReference type="NCBI Taxonomy" id="1299332"/>
    <lineage>
        <taxon>Bacteria</taxon>
        <taxon>Bacillati</taxon>
        <taxon>Actinomycetota</taxon>
        <taxon>Actinomycetes</taxon>
        <taxon>Mycobacteriales</taxon>
        <taxon>Mycobacteriaceae</taxon>
        <taxon>Mycobacterium</taxon>
        <taxon>Mycobacterium ulcerans group</taxon>
    </lineage>
</organism>
<protein>
    <submittedName>
        <fullName evidence="2">Uncharacterized protein</fullName>
    </submittedName>
</protein>
<evidence type="ECO:0000313" key="3">
    <source>
        <dbReference type="Proteomes" id="UP000020681"/>
    </source>
</evidence>
<evidence type="ECO:0000256" key="1">
    <source>
        <dbReference type="SAM" id="MobiDB-lite"/>
    </source>
</evidence>
<accession>A0ABP3AMJ2</accession>